<accession>A0ACB5PLR9</accession>
<gene>
    <name evidence="1" type="ORF">GCM10011375_03330</name>
</gene>
<reference evidence="1 2" key="1">
    <citation type="journal article" date="2019" name="Int. J. Syst. Evol. Microbiol.">
        <title>The Global Catalogue of Microorganisms (GCM) 10K type strain sequencing project: providing services to taxonomists for standard genome sequencing and annotation.</title>
        <authorList>
            <consortium name="The Broad Institute Genomics Platform"/>
            <consortium name="The Broad Institute Genome Sequencing Center for Infectious Disease"/>
            <person name="Wu L."/>
            <person name="Ma J."/>
        </authorList>
    </citation>
    <scope>NUCLEOTIDE SEQUENCE [LARGE SCALE GENOMIC DNA]</scope>
    <source>
        <strain evidence="1 2">CGMCC 1.12720</strain>
    </source>
</reference>
<dbReference type="Proteomes" id="UP000605392">
    <property type="component" value="Unassembled WGS sequence"/>
</dbReference>
<dbReference type="EMBL" id="BMFN01000001">
    <property type="protein sequence ID" value="GGF51140.1"/>
    <property type="molecule type" value="Genomic_DNA"/>
</dbReference>
<sequence>MPHGLLSIVARPHRHSQRLPRPDYAPVRKTHIQTQAIGLTPGIDYYPTRQAILASKVAAAGGGPAGYQANPKAEE</sequence>
<proteinExistence type="predicted"/>
<keyword evidence="2" id="KW-1185">Reference proteome</keyword>
<evidence type="ECO:0000313" key="1">
    <source>
        <dbReference type="EMBL" id="GGF51140.1"/>
    </source>
</evidence>
<evidence type="ECO:0000313" key="2">
    <source>
        <dbReference type="Proteomes" id="UP000605392"/>
    </source>
</evidence>
<name>A0ACB5PLR9_9BACT</name>
<protein>
    <submittedName>
        <fullName evidence="1">Uncharacterized protein</fullName>
    </submittedName>
</protein>
<comment type="caution">
    <text evidence="1">The sequence shown here is derived from an EMBL/GenBank/DDBJ whole genome shotgun (WGS) entry which is preliminary data.</text>
</comment>
<organism evidence="1 2">
    <name type="scientific">Hymenobacter qilianensis</name>
    <dbReference type="NCBI Taxonomy" id="1385715"/>
    <lineage>
        <taxon>Bacteria</taxon>
        <taxon>Pseudomonadati</taxon>
        <taxon>Bacteroidota</taxon>
        <taxon>Cytophagia</taxon>
        <taxon>Cytophagales</taxon>
        <taxon>Hymenobacteraceae</taxon>
        <taxon>Hymenobacter</taxon>
    </lineage>
</organism>